<keyword evidence="4" id="KW-0378">Hydrolase</keyword>
<keyword evidence="9" id="KW-0732">Signal</keyword>
<name>A0A2B7WFE2_9EURO</name>
<dbReference type="InterPro" id="IPR000334">
    <property type="entry name" value="Glyco_hydro_45"/>
</dbReference>
<evidence type="ECO:0000256" key="6">
    <source>
        <dbReference type="ARBA" id="ARBA00023277"/>
    </source>
</evidence>
<evidence type="ECO:0000256" key="3">
    <source>
        <dbReference type="ARBA" id="ARBA00012601"/>
    </source>
</evidence>
<dbReference type="Proteomes" id="UP000223968">
    <property type="component" value="Unassembled WGS sequence"/>
</dbReference>
<dbReference type="InterPro" id="IPR036908">
    <property type="entry name" value="RlpA-like_sf"/>
</dbReference>
<dbReference type="InterPro" id="IPR052288">
    <property type="entry name" value="GH45_Enzymes"/>
</dbReference>
<dbReference type="STRING" id="1447875.A0A2B7WFE2"/>
<dbReference type="SUPFAM" id="SSF50685">
    <property type="entry name" value="Barwin-like endoglucanases"/>
    <property type="match status" value="1"/>
</dbReference>
<keyword evidence="8" id="KW-0624">Polysaccharide degradation</keyword>
<evidence type="ECO:0000256" key="2">
    <source>
        <dbReference type="ARBA" id="ARBA00007793"/>
    </source>
</evidence>
<proteinExistence type="inferred from homology"/>
<evidence type="ECO:0000256" key="8">
    <source>
        <dbReference type="ARBA" id="ARBA00023326"/>
    </source>
</evidence>
<keyword evidence="12" id="KW-1185">Reference proteome</keyword>
<feature type="chain" id="PRO_5012044223" description="cellulase" evidence="9">
    <location>
        <begin position="26"/>
        <end position="215"/>
    </location>
</feature>
<evidence type="ECO:0000313" key="11">
    <source>
        <dbReference type="EMBL" id="PGG95231.1"/>
    </source>
</evidence>
<accession>A0A2B7WFE2</accession>
<protein>
    <recommendedName>
        <fullName evidence="3">cellulase</fullName>
        <ecNumber evidence="3">3.2.1.4</ecNumber>
    </recommendedName>
</protein>
<evidence type="ECO:0000256" key="9">
    <source>
        <dbReference type="SAM" id="SignalP"/>
    </source>
</evidence>
<dbReference type="Gene3D" id="2.40.40.10">
    <property type="entry name" value="RlpA-like domain"/>
    <property type="match status" value="1"/>
</dbReference>
<feature type="signal peptide" evidence="9">
    <location>
        <begin position="1"/>
        <end position="25"/>
    </location>
</feature>
<comment type="similarity">
    <text evidence="2">Belongs to the glycosyl hydrolase 45 (cellulase K) family.</text>
</comment>
<dbReference type="EC" id="3.2.1.4" evidence="3"/>
<reference evidence="11 12" key="1">
    <citation type="submission" date="2017-10" db="EMBL/GenBank/DDBJ databases">
        <title>Comparative genomics in systemic dimorphic fungi from Ajellomycetaceae.</title>
        <authorList>
            <person name="Munoz J.F."/>
            <person name="Mcewen J.G."/>
            <person name="Clay O.K."/>
            <person name="Cuomo C.A."/>
        </authorList>
    </citation>
    <scope>NUCLEOTIDE SEQUENCE [LARGE SCALE GENOMIC DNA]</scope>
    <source>
        <strain evidence="11 12">UAMH5409</strain>
    </source>
</reference>
<evidence type="ECO:0000256" key="4">
    <source>
        <dbReference type="ARBA" id="ARBA00022801"/>
    </source>
</evidence>
<dbReference type="AlphaFoldDB" id="A0A2B7WFE2"/>
<dbReference type="GO" id="GO:0008810">
    <property type="term" value="F:cellulase activity"/>
    <property type="evidence" value="ECO:0007669"/>
    <property type="project" value="UniProtKB-EC"/>
</dbReference>
<dbReference type="Pfam" id="PF02015">
    <property type="entry name" value="Glyco_hydro_45"/>
    <property type="match status" value="1"/>
</dbReference>
<dbReference type="GO" id="GO:0030245">
    <property type="term" value="P:cellulose catabolic process"/>
    <property type="evidence" value="ECO:0007669"/>
    <property type="project" value="UniProtKB-KW"/>
</dbReference>
<comment type="caution">
    <text evidence="11">The sequence shown here is derived from an EMBL/GenBank/DDBJ whole genome shotgun (WGS) entry which is preliminary data.</text>
</comment>
<keyword evidence="5" id="KW-0136">Cellulose degradation</keyword>
<dbReference type="PANTHER" id="PTHR39730:SF1">
    <property type="entry name" value="ENDOGLUCANASE 1"/>
    <property type="match status" value="1"/>
</dbReference>
<evidence type="ECO:0000256" key="5">
    <source>
        <dbReference type="ARBA" id="ARBA00023001"/>
    </source>
</evidence>
<dbReference type="OrthoDB" id="10035502at2759"/>
<feature type="domain" description="Glycosyl hydrolases family 45 active site" evidence="10">
    <location>
        <begin position="33"/>
        <end position="211"/>
    </location>
</feature>
<keyword evidence="7" id="KW-0326">Glycosidase</keyword>
<keyword evidence="6" id="KW-0119">Carbohydrate metabolism</keyword>
<evidence type="ECO:0000256" key="7">
    <source>
        <dbReference type="ARBA" id="ARBA00023295"/>
    </source>
</evidence>
<gene>
    <name evidence="11" type="ORF">AJ79_10172</name>
</gene>
<evidence type="ECO:0000313" key="12">
    <source>
        <dbReference type="Proteomes" id="UP000223968"/>
    </source>
</evidence>
<evidence type="ECO:0000259" key="10">
    <source>
        <dbReference type="Pfam" id="PF02015"/>
    </source>
</evidence>
<dbReference type="PANTHER" id="PTHR39730">
    <property type="entry name" value="ENDOGLUCANASE 1"/>
    <property type="match status" value="1"/>
</dbReference>
<organism evidence="11 12">
    <name type="scientific">Helicocarpus griseus UAMH5409</name>
    <dbReference type="NCBI Taxonomy" id="1447875"/>
    <lineage>
        <taxon>Eukaryota</taxon>
        <taxon>Fungi</taxon>
        <taxon>Dikarya</taxon>
        <taxon>Ascomycota</taxon>
        <taxon>Pezizomycotina</taxon>
        <taxon>Eurotiomycetes</taxon>
        <taxon>Eurotiomycetidae</taxon>
        <taxon>Onygenales</taxon>
        <taxon>Ajellomycetaceae</taxon>
        <taxon>Helicocarpus</taxon>
    </lineage>
</organism>
<comment type="catalytic activity">
    <reaction evidence="1">
        <text>Endohydrolysis of (1-&gt;4)-beta-D-glucosidic linkages in cellulose, lichenin and cereal beta-D-glucans.</text>
        <dbReference type="EC" id="3.2.1.4"/>
    </reaction>
</comment>
<evidence type="ECO:0000256" key="1">
    <source>
        <dbReference type="ARBA" id="ARBA00000966"/>
    </source>
</evidence>
<dbReference type="EMBL" id="PDNB01000374">
    <property type="protein sequence ID" value="PGG95231.1"/>
    <property type="molecule type" value="Genomic_DNA"/>
</dbReference>
<sequence>MLFPADLPLSPLILPLLLLASPTLSQNEALSGSGVAERYWDCCKPDCSWPAKAAFNKPVATCNKRNEVLSDFSLGSACGGAEAYACADQLPWAVNDTFAYGFAGAFITQHASDFWCCACYELTFTSERLKGKKMVVQANNAAFDVTQVNRFPLAIPGGNTSYAGACARQYDVPNEVFGVDNRGIGSREGCDRLPESLRDGCRWRFDWFEDEPTPT</sequence>